<dbReference type="SMART" id="SM00131">
    <property type="entry name" value="KU"/>
    <property type="match status" value="1"/>
</dbReference>
<reference evidence="10" key="1">
    <citation type="submission" date="2013-02" db="EMBL/GenBank/DDBJ databases">
        <authorList>
            <person name="Hughes D."/>
        </authorList>
    </citation>
    <scope>NUCLEOTIDE SEQUENCE</scope>
    <source>
        <strain>Durham</strain>
        <strain evidence="10">NC isolate 2 -- Noor lab</strain>
    </source>
</reference>
<keyword evidence="10" id="KW-1185">Reference proteome</keyword>
<keyword evidence="4" id="KW-1199">Hemostasis impairing toxin</keyword>
<dbReference type="Gene3D" id="4.10.410.10">
    <property type="entry name" value="Pancreatic trypsin inhibitor Kunitz domain"/>
    <property type="match status" value="1"/>
</dbReference>
<name>T1H1P6_MEGSC</name>
<accession>T1H1P6</accession>
<feature type="chain" id="PRO_5004588673" description="BPTI/Kunitz inhibitor domain-containing protein" evidence="7">
    <location>
        <begin position="20"/>
        <end position="79"/>
    </location>
</feature>
<dbReference type="GO" id="GO:0004867">
    <property type="term" value="F:serine-type endopeptidase inhibitor activity"/>
    <property type="evidence" value="ECO:0007669"/>
    <property type="project" value="UniProtKB-KW"/>
</dbReference>
<keyword evidence="7" id="KW-0732">Signal</keyword>
<comment type="function">
    <text evidence="5">Potent anticoagulant protein that inhibits the hydrolytic activities of all serine proteases tested (trypsin, thrombin, elastase, and chymotrypsin), with the highest efficacy on thrombin.</text>
</comment>
<dbReference type="EnsemblMetazoa" id="MESCA010113-RA">
    <property type="protein sequence ID" value="MESCA010113-PA"/>
    <property type="gene ID" value="MESCA010113"/>
</dbReference>
<dbReference type="PANTHER" id="PTHR10083">
    <property type="entry name" value="KUNITZ-TYPE PROTEASE INHIBITOR-RELATED"/>
    <property type="match status" value="1"/>
</dbReference>
<keyword evidence="6" id="KW-1203">Blood coagulation cascade inhibiting toxin</keyword>
<dbReference type="Proteomes" id="UP000015102">
    <property type="component" value="Unassembled WGS sequence"/>
</dbReference>
<organism evidence="9 10">
    <name type="scientific">Megaselia scalaris</name>
    <name type="common">Humpbacked fly</name>
    <name type="synonym">Phora scalaris</name>
    <dbReference type="NCBI Taxonomy" id="36166"/>
    <lineage>
        <taxon>Eukaryota</taxon>
        <taxon>Metazoa</taxon>
        <taxon>Ecdysozoa</taxon>
        <taxon>Arthropoda</taxon>
        <taxon>Hexapoda</taxon>
        <taxon>Insecta</taxon>
        <taxon>Pterygota</taxon>
        <taxon>Neoptera</taxon>
        <taxon>Endopterygota</taxon>
        <taxon>Diptera</taxon>
        <taxon>Brachycera</taxon>
        <taxon>Muscomorpha</taxon>
        <taxon>Platypezoidea</taxon>
        <taxon>Phoridae</taxon>
        <taxon>Megaseliini</taxon>
        <taxon>Megaselia</taxon>
    </lineage>
</organism>
<keyword evidence="2" id="KW-0722">Serine protease inhibitor</keyword>
<dbReference type="InterPro" id="IPR020901">
    <property type="entry name" value="Prtase_inh_Kunz-CS"/>
</dbReference>
<dbReference type="InterPro" id="IPR002223">
    <property type="entry name" value="Kunitz_BPTI"/>
</dbReference>
<evidence type="ECO:0000256" key="4">
    <source>
        <dbReference type="ARBA" id="ARBA00023240"/>
    </source>
</evidence>
<dbReference type="SUPFAM" id="SSF57362">
    <property type="entry name" value="BPTI-like"/>
    <property type="match status" value="1"/>
</dbReference>
<evidence type="ECO:0000256" key="5">
    <source>
        <dbReference type="ARBA" id="ARBA00034088"/>
    </source>
</evidence>
<evidence type="ECO:0000313" key="10">
    <source>
        <dbReference type="Proteomes" id="UP000015102"/>
    </source>
</evidence>
<keyword evidence="1" id="KW-0646">Protease inhibitor</keyword>
<dbReference type="HOGENOM" id="CLU_164133_0_3_1"/>
<keyword evidence="4" id="KW-0800">Toxin</keyword>
<dbReference type="STRING" id="36166.T1H1P6"/>
<dbReference type="PRINTS" id="PR00759">
    <property type="entry name" value="BASICPTASE"/>
</dbReference>
<dbReference type="GO" id="GO:0005615">
    <property type="term" value="C:extracellular space"/>
    <property type="evidence" value="ECO:0007669"/>
    <property type="project" value="TreeGrafter"/>
</dbReference>
<protein>
    <recommendedName>
        <fullName evidence="8">BPTI/Kunitz inhibitor domain-containing protein</fullName>
    </recommendedName>
</protein>
<reference evidence="9" key="2">
    <citation type="submission" date="2015-06" db="UniProtKB">
        <authorList>
            <consortium name="EnsemblMetazoa"/>
        </authorList>
    </citation>
    <scope>IDENTIFICATION</scope>
</reference>
<proteinExistence type="predicted"/>
<dbReference type="Pfam" id="PF00014">
    <property type="entry name" value="Kunitz_BPTI"/>
    <property type="match status" value="1"/>
</dbReference>
<dbReference type="OMA" id="MRCFAIL"/>
<evidence type="ECO:0000256" key="7">
    <source>
        <dbReference type="SAM" id="SignalP"/>
    </source>
</evidence>
<evidence type="ECO:0000256" key="2">
    <source>
        <dbReference type="ARBA" id="ARBA00022900"/>
    </source>
</evidence>
<keyword evidence="3" id="KW-1015">Disulfide bond</keyword>
<evidence type="ECO:0000313" key="9">
    <source>
        <dbReference type="EnsemblMetazoa" id="MESCA010113-PA"/>
    </source>
</evidence>
<dbReference type="InterPro" id="IPR050098">
    <property type="entry name" value="TFPI/VKTCI-like"/>
</dbReference>
<dbReference type="PROSITE" id="PS00280">
    <property type="entry name" value="BPTI_KUNITZ_1"/>
    <property type="match status" value="1"/>
</dbReference>
<evidence type="ECO:0000259" key="8">
    <source>
        <dbReference type="PROSITE" id="PS50279"/>
    </source>
</evidence>
<dbReference type="FunFam" id="4.10.410.10:FF:000021">
    <property type="entry name" value="Serine protease inhibitor, putative"/>
    <property type="match status" value="1"/>
</dbReference>
<dbReference type="PROSITE" id="PS50279">
    <property type="entry name" value="BPTI_KUNITZ_2"/>
    <property type="match status" value="1"/>
</dbReference>
<feature type="signal peptide" evidence="7">
    <location>
        <begin position="1"/>
        <end position="19"/>
    </location>
</feature>
<dbReference type="InterPro" id="IPR036880">
    <property type="entry name" value="Kunitz_BPTI_sf"/>
</dbReference>
<evidence type="ECO:0000256" key="1">
    <source>
        <dbReference type="ARBA" id="ARBA00022690"/>
    </source>
</evidence>
<dbReference type="EMBL" id="CAQQ02038767">
    <property type="status" value="NOT_ANNOTATED_CDS"/>
    <property type="molecule type" value="Genomic_DNA"/>
</dbReference>
<sequence>MKLSFCIATFIALFSVVKASVPEICKLPSKFGLCKALIPRYFFNINLNKCEHFTYGGCGGNANNFQSEDECNSACNINL</sequence>
<evidence type="ECO:0000256" key="6">
    <source>
        <dbReference type="ARBA" id="ARBA00034146"/>
    </source>
</evidence>
<dbReference type="AlphaFoldDB" id="T1H1P6"/>
<evidence type="ECO:0000256" key="3">
    <source>
        <dbReference type="ARBA" id="ARBA00023157"/>
    </source>
</evidence>
<dbReference type="CDD" id="cd00109">
    <property type="entry name" value="Kunitz-type"/>
    <property type="match status" value="1"/>
</dbReference>
<dbReference type="PANTHER" id="PTHR10083:SF374">
    <property type="entry name" value="BPTI_KUNITZ INHIBITOR DOMAIN-CONTAINING PROTEIN"/>
    <property type="match status" value="1"/>
</dbReference>
<feature type="domain" description="BPTI/Kunitz inhibitor" evidence="8">
    <location>
        <begin position="25"/>
        <end position="75"/>
    </location>
</feature>